<keyword evidence="2" id="KW-0808">Transferase</keyword>
<dbReference type="Pfam" id="PF00583">
    <property type="entry name" value="Acetyltransf_1"/>
    <property type="match status" value="1"/>
</dbReference>
<dbReference type="PROSITE" id="PS51186">
    <property type="entry name" value="GNAT"/>
    <property type="match status" value="1"/>
</dbReference>
<proteinExistence type="predicted"/>
<accession>A0A6M4IYP9</accession>
<dbReference type="InterPro" id="IPR016181">
    <property type="entry name" value="Acyl_CoA_acyltransferase"/>
</dbReference>
<keyword evidence="3" id="KW-1185">Reference proteome</keyword>
<name>A0A6M4IYP9_9BACT</name>
<feature type="domain" description="N-acetyltransferase" evidence="1">
    <location>
        <begin position="20"/>
        <end position="162"/>
    </location>
</feature>
<sequence length="162" mass="18133">MSAPQQLVLGHPPAVYATLDRIDPCSVETWRALYRQIGEPWHWHDRDAWDQGALAAHLARPEIQIYRVTAELGQDWTEAAGFLELERHTDGSVEIAYIGLDQRVLGRRLGGWLVAEAVKTAFAWGAVRVWLHTCTLDAPAALPNYLARGFLITGVETYQTTV</sequence>
<dbReference type="Gene3D" id="3.40.630.30">
    <property type="match status" value="1"/>
</dbReference>
<evidence type="ECO:0000259" key="1">
    <source>
        <dbReference type="PROSITE" id="PS51186"/>
    </source>
</evidence>
<dbReference type="InterPro" id="IPR000182">
    <property type="entry name" value="GNAT_dom"/>
</dbReference>
<dbReference type="Proteomes" id="UP000500938">
    <property type="component" value="Chromosome"/>
</dbReference>
<dbReference type="EMBL" id="CP053085">
    <property type="protein sequence ID" value="QJR38032.1"/>
    <property type="molecule type" value="Genomic_DNA"/>
</dbReference>
<dbReference type="SUPFAM" id="SSF55729">
    <property type="entry name" value="Acyl-CoA N-acyltransferases (Nat)"/>
    <property type="match status" value="1"/>
</dbReference>
<organism evidence="2 3">
    <name type="scientific">Gemmatimonas groenlandica</name>
    <dbReference type="NCBI Taxonomy" id="2732249"/>
    <lineage>
        <taxon>Bacteria</taxon>
        <taxon>Pseudomonadati</taxon>
        <taxon>Gemmatimonadota</taxon>
        <taxon>Gemmatimonadia</taxon>
        <taxon>Gemmatimonadales</taxon>
        <taxon>Gemmatimonadaceae</taxon>
        <taxon>Gemmatimonas</taxon>
    </lineage>
</organism>
<protein>
    <submittedName>
        <fullName evidence="2">GNAT family N-acetyltransferase</fullName>
    </submittedName>
</protein>
<reference evidence="2 3" key="1">
    <citation type="submission" date="2020-05" db="EMBL/GenBank/DDBJ databases">
        <title>Complete genome sequence of Gemmatimonas greenlandica TET16.</title>
        <authorList>
            <person name="Zeng Y."/>
        </authorList>
    </citation>
    <scope>NUCLEOTIDE SEQUENCE [LARGE SCALE GENOMIC DNA]</scope>
    <source>
        <strain evidence="2 3">TET16</strain>
    </source>
</reference>
<dbReference type="AlphaFoldDB" id="A0A6M4IYP9"/>
<dbReference type="KEGG" id="ggr:HKW67_22120"/>
<evidence type="ECO:0000313" key="3">
    <source>
        <dbReference type="Proteomes" id="UP000500938"/>
    </source>
</evidence>
<dbReference type="GO" id="GO:0016747">
    <property type="term" value="F:acyltransferase activity, transferring groups other than amino-acyl groups"/>
    <property type="evidence" value="ECO:0007669"/>
    <property type="project" value="InterPro"/>
</dbReference>
<evidence type="ECO:0000313" key="2">
    <source>
        <dbReference type="EMBL" id="QJR38032.1"/>
    </source>
</evidence>
<gene>
    <name evidence="2" type="ORF">HKW67_22120</name>
</gene>